<reference evidence="1 2" key="1">
    <citation type="journal article" date="2015" name="PLoS Negl. Trop. Dis.">
        <title>Distribution of Plasmids in Distinct Leptospira Pathogenic Species.</title>
        <authorList>
            <person name="Wang Y."/>
            <person name="Zhuang X."/>
            <person name="Zhong Y."/>
            <person name="Zhang C."/>
            <person name="Zhang Y."/>
            <person name="Zeng L."/>
            <person name="Zhu Y."/>
            <person name="He P."/>
            <person name="Dong K."/>
            <person name="Pal U."/>
            <person name="Guo X."/>
            <person name="Qin J."/>
        </authorList>
    </citation>
    <scope>NUCLEOTIDE SEQUENCE [LARGE SCALE GENOMIC DNA]</scope>
    <source>
        <strain evidence="1 2">56604</strain>
    </source>
</reference>
<dbReference type="EMBL" id="CP012029">
    <property type="protein sequence ID" value="ALO24793.1"/>
    <property type="molecule type" value="Genomic_DNA"/>
</dbReference>
<name>A0A0S2IMG3_LEPBO</name>
<protein>
    <submittedName>
        <fullName evidence="1">Uncharacterized protein</fullName>
    </submittedName>
</protein>
<accession>A0A0S2IMG3</accession>
<dbReference type="PATRIC" id="fig|280505.15.peg.431"/>
<sequence>MRKFSVTPDFFRVFLIRSVSKIANSYVFVIDFDCFYNRFLNFFPLIFCTI</sequence>
<dbReference type="Proteomes" id="UP000058857">
    <property type="component" value="Chromosome 1"/>
</dbReference>
<evidence type="ECO:0000313" key="1">
    <source>
        <dbReference type="EMBL" id="ALO24793.1"/>
    </source>
</evidence>
<dbReference type="AlphaFoldDB" id="A0A0S2IMG3"/>
<gene>
    <name evidence="1" type="ORF">LBBP_00438</name>
</gene>
<organism evidence="1">
    <name type="scientific">Leptospira borgpetersenii serovar Ballum</name>
    <dbReference type="NCBI Taxonomy" id="280505"/>
    <lineage>
        <taxon>Bacteria</taxon>
        <taxon>Pseudomonadati</taxon>
        <taxon>Spirochaetota</taxon>
        <taxon>Spirochaetia</taxon>
        <taxon>Leptospirales</taxon>
        <taxon>Leptospiraceae</taxon>
        <taxon>Leptospira</taxon>
    </lineage>
</organism>
<evidence type="ECO:0000313" key="2">
    <source>
        <dbReference type="Proteomes" id="UP000058857"/>
    </source>
</evidence>
<proteinExistence type="predicted"/>